<dbReference type="Proteomes" id="UP000054820">
    <property type="component" value="Unassembled WGS sequence"/>
</dbReference>
<sequence length="366" mass="43416">MDAIQLALDVHLKRTTQNSQRFFFKQQELSEATYPLLISYLEWLRKINAALNKFDVMHQNEQKKHEFKFLFKHNLLFFLTATRQFNVINQLFKESSPNPRLHHLLALIRKKHHKARQKKRKRLLMVKFKEKTRGYVLDQRKTNAHHLSHIHFEKKIVHYSSDNHNNRKIKNMCFKYTVKIDYLRNILTAIQRNTHMKSLIKKALLHQLTLIHQRALKNKETLHFITSLNQDGDQIPSCFAFLSEVWKQLHKDVLDINSIFNQCKSLIPELTGISNEEITASKELENELGKLMHEHYELENELYAEKVDDVLTEDIDTHLSSEHSVDAKKSSFFNQRLTFFSTSLQHRNDQTIQLCSETTHKLRVGN</sequence>
<evidence type="ECO:0000313" key="2">
    <source>
        <dbReference type="EMBL" id="STY22074.1"/>
    </source>
</evidence>
<dbReference type="AlphaFoldDB" id="A0A378L5N9"/>
<accession>A0A378L5N9</accession>
<evidence type="ECO:0000313" key="1">
    <source>
        <dbReference type="EMBL" id="KTD77348.1"/>
    </source>
</evidence>
<evidence type="ECO:0000313" key="3">
    <source>
        <dbReference type="Proteomes" id="UP000054820"/>
    </source>
</evidence>
<gene>
    <name evidence="1" type="ORF">Lstg_1705</name>
    <name evidence="2" type="ORF">NCTC11991_00652</name>
</gene>
<dbReference type="Proteomes" id="UP000255110">
    <property type="component" value="Unassembled WGS sequence"/>
</dbReference>
<dbReference type="EMBL" id="UGOY01000001">
    <property type="protein sequence ID" value="STY22074.1"/>
    <property type="molecule type" value="Genomic_DNA"/>
</dbReference>
<proteinExistence type="predicted"/>
<keyword evidence="3" id="KW-1185">Reference proteome</keyword>
<evidence type="ECO:0000313" key="4">
    <source>
        <dbReference type="Proteomes" id="UP000255110"/>
    </source>
</evidence>
<dbReference type="STRING" id="460.Lstg_1705"/>
<name>A0A378L5N9_9GAMM</name>
<reference evidence="1 3" key="1">
    <citation type="submission" date="2015-11" db="EMBL/GenBank/DDBJ databases">
        <title>Genomic analysis of 38 Legionella species identifies large and diverse effector repertoires.</title>
        <authorList>
            <person name="Burstein D."/>
            <person name="Amaro F."/>
            <person name="Zusman T."/>
            <person name="Lifshitz Z."/>
            <person name="Cohen O."/>
            <person name="Gilbert J.A."/>
            <person name="Pupko T."/>
            <person name="Shuman H.A."/>
            <person name="Segal G."/>
        </authorList>
    </citation>
    <scope>NUCLEOTIDE SEQUENCE [LARGE SCALE GENOMIC DNA]</scope>
    <source>
        <strain evidence="1 3">SC-18-C9</strain>
    </source>
</reference>
<dbReference type="OrthoDB" id="5653670at2"/>
<protein>
    <submittedName>
        <fullName evidence="2">Uncharacterized protein</fullName>
    </submittedName>
</protein>
<organism evidence="2 4">
    <name type="scientific">Legionella steigerwaltii</name>
    <dbReference type="NCBI Taxonomy" id="460"/>
    <lineage>
        <taxon>Bacteria</taxon>
        <taxon>Pseudomonadati</taxon>
        <taxon>Pseudomonadota</taxon>
        <taxon>Gammaproteobacteria</taxon>
        <taxon>Legionellales</taxon>
        <taxon>Legionellaceae</taxon>
        <taxon>Legionella</taxon>
    </lineage>
</organism>
<dbReference type="EMBL" id="LNYZ01000013">
    <property type="protein sequence ID" value="KTD77348.1"/>
    <property type="molecule type" value="Genomic_DNA"/>
</dbReference>
<reference evidence="2 4" key="2">
    <citation type="submission" date="2018-06" db="EMBL/GenBank/DDBJ databases">
        <authorList>
            <consortium name="Pathogen Informatics"/>
            <person name="Doyle S."/>
        </authorList>
    </citation>
    <scope>NUCLEOTIDE SEQUENCE [LARGE SCALE GENOMIC DNA]</scope>
    <source>
        <strain evidence="2 4">NCTC11991</strain>
    </source>
</reference>
<dbReference type="RefSeq" id="WP_058477264.1">
    <property type="nucleotide sequence ID" value="NZ_CAAAIO010000017.1"/>
</dbReference>